<sequence>MAKDYNTILITGAAGRLGTELRKGLVHLAENVRVADRVEITDLAPHEEAFVFDLADAEAVENAVKGVDAIVHFGGAPLETAWKTILSSNIEGSYNIYEAARRNGVKRVIYASSVHAIGYYKLTDNIDETAPVRPDSLYGVSKCFVEALAQFYWDKFGLESACLRIFSSFPEPPERRMLWSWLSFDDCVRLVEAALTAPHIGCTVAFGLSDNKVCPVENANWGRLGYHPKDNTEFAREKVEAAVPRLDPHASATQHLGGWFVDLPHPDDEVSK</sequence>
<organism evidence="5 6">
    <name type="scientific">Sinorhizobium saheli</name>
    <dbReference type="NCBI Taxonomy" id="36856"/>
    <lineage>
        <taxon>Bacteria</taxon>
        <taxon>Pseudomonadati</taxon>
        <taxon>Pseudomonadota</taxon>
        <taxon>Alphaproteobacteria</taxon>
        <taxon>Hyphomicrobiales</taxon>
        <taxon>Rhizobiaceae</taxon>
        <taxon>Sinorhizobium/Ensifer group</taxon>
        <taxon>Sinorhizobium</taxon>
    </lineage>
</organism>
<evidence type="ECO:0000256" key="2">
    <source>
        <dbReference type="ARBA" id="ARBA00023002"/>
    </source>
</evidence>
<dbReference type="GO" id="GO:0016491">
    <property type="term" value="F:oxidoreductase activity"/>
    <property type="evidence" value="ECO:0007669"/>
    <property type="project" value="UniProtKB-KW"/>
</dbReference>
<dbReference type="OrthoDB" id="8770295at2"/>
<dbReference type="InterPro" id="IPR036291">
    <property type="entry name" value="NAD(P)-bd_dom_sf"/>
</dbReference>
<dbReference type="Proteomes" id="UP000078507">
    <property type="component" value="Unassembled WGS sequence"/>
</dbReference>
<evidence type="ECO:0000256" key="1">
    <source>
        <dbReference type="ARBA" id="ARBA00007637"/>
    </source>
</evidence>
<name>A0A178YSY6_SINSA</name>
<dbReference type="EMBL" id="LNQB01000050">
    <property type="protein sequence ID" value="OAP49865.1"/>
    <property type="molecule type" value="Genomic_DNA"/>
</dbReference>
<evidence type="ECO:0000256" key="3">
    <source>
        <dbReference type="ARBA" id="ARBA00023027"/>
    </source>
</evidence>
<dbReference type="AlphaFoldDB" id="A0A178YSY6"/>
<keyword evidence="2" id="KW-0560">Oxidoreductase</keyword>
<protein>
    <submittedName>
        <fullName evidence="5">NAD-dependent dehydratase</fullName>
    </submittedName>
</protein>
<keyword evidence="6" id="KW-1185">Reference proteome</keyword>
<dbReference type="PANTHER" id="PTHR43103:SF5">
    <property type="entry name" value="4-EPIMERASE, PUTATIVE (AFU_ORTHOLOGUE AFUA_7G00360)-RELATED"/>
    <property type="match status" value="1"/>
</dbReference>
<accession>A0A178YSY6</accession>
<comment type="caution">
    <text evidence="5">The sequence shown here is derived from an EMBL/GenBank/DDBJ whole genome shotgun (WGS) entry which is preliminary data.</text>
</comment>
<evidence type="ECO:0000313" key="6">
    <source>
        <dbReference type="Proteomes" id="UP000078507"/>
    </source>
</evidence>
<evidence type="ECO:0000259" key="4">
    <source>
        <dbReference type="Pfam" id="PF01370"/>
    </source>
</evidence>
<dbReference type="PANTHER" id="PTHR43103">
    <property type="entry name" value="NUCLEOSIDE-DIPHOSPHATE-SUGAR EPIMERASE"/>
    <property type="match status" value="1"/>
</dbReference>
<reference evidence="5 6" key="1">
    <citation type="submission" date="2015-11" db="EMBL/GenBank/DDBJ databases">
        <title>Ensifer anhuiense sp. nov., an effective nitrogen fixation bacterium with Glycine soja.</title>
        <authorList>
            <person name="Yan H."/>
            <person name="Chen W."/>
        </authorList>
    </citation>
    <scope>NUCLEOTIDE SEQUENCE [LARGE SCALE GENOMIC DNA]</scope>
    <source>
        <strain evidence="5 6">LMG 7837</strain>
    </source>
</reference>
<dbReference type="SUPFAM" id="SSF51735">
    <property type="entry name" value="NAD(P)-binding Rossmann-fold domains"/>
    <property type="match status" value="1"/>
</dbReference>
<gene>
    <name evidence="5" type="ORF">ATB98_15070</name>
</gene>
<dbReference type="Gene3D" id="3.40.50.720">
    <property type="entry name" value="NAD(P)-binding Rossmann-like Domain"/>
    <property type="match status" value="1"/>
</dbReference>
<dbReference type="InterPro" id="IPR001509">
    <property type="entry name" value="Epimerase_deHydtase"/>
</dbReference>
<feature type="domain" description="NAD-dependent epimerase/dehydratase" evidence="4">
    <location>
        <begin position="8"/>
        <end position="169"/>
    </location>
</feature>
<keyword evidence="3" id="KW-0520">NAD</keyword>
<comment type="similarity">
    <text evidence="1">Belongs to the NAD(P)-dependent epimerase/dehydratase family.</text>
</comment>
<proteinExistence type="inferred from homology"/>
<dbReference type="STRING" id="36856.ATB98_15070"/>
<dbReference type="Pfam" id="PF01370">
    <property type="entry name" value="Epimerase"/>
    <property type="match status" value="1"/>
</dbReference>
<evidence type="ECO:0000313" key="5">
    <source>
        <dbReference type="EMBL" id="OAP49865.1"/>
    </source>
</evidence>